<comment type="similarity">
    <text evidence="1 9">Belongs to the GTP-binding SRP family. SRP54 subfamily.</text>
</comment>
<organism evidence="11 12">
    <name type="scientific">Eiseniibacteriota bacterium</name>
    <dbReference type="NCBI Taxonomy" id="2212470"/>
    <lineage>
        <taxon>Bacteria</taxon>
        <taxon>Candidatus Eiseniibacteriota</taxon>
    </lineage>
</organism>
<dbReference type="Gene3D" id="1.20.120.140">
    <property type="entry name" value="Signal recognition particle SRP54, nucleotide-binding domain"/>
    <property type="match status" value="1"/>
</dbReference>
<comment type="domain">
    <text evidence="9">Composed of three domains: the N-terminal N domain, which is responsible for interactions with the ribosome, the central G domain, which binds GTP, and the C-terminal M domain, which binds the RNA and the signal sequence of the RNC.</text>
</comment>
<dbReference type="GO" id="GO:0006614">
    <property type="term" value="P:SRP-dependent cotranslational protein targeting to membrane"/>
    <property type="evidence" value="ECO:0007669"/>
    <property type="project" value="InterPro"/>
</dbReference>
<dbReference type="SMART" id="SM00963">
    <property type="entry name" value="SRP54_N"/>
    <property type="match status" value="1"/>
</dbReference>
<dbReference type="InterPro" id="IPR042101">
    <property type="entry name" value="SRP54_N_sf"/>
</dbReference>
<dbReference type="Gene3D" id="1.10.260.30">
    <property type="entry name" value="Signal recognition particle, SRP54 subunit, M-domain"/>
    <property type="match status" value="1"/>
</dbReference>
<dbReference type="Gene3D" id="3.40.50.300">
    <property type="entry name" value="P-loop containing nucleotide triphosphate hydrolases"/>
    <property type="match status" value="1"/>
</dbReference>
<evidence type="ECO:0000256" key="8">
    <source>
        <dbReference type="ARBA" id="ARBA00048027"/>
    </source>
</evidence>
<dbReference type="Pfam" id="PF02978">
    <property type="entry name" value="SRP_SPB"/>
    <property type="match status" value="1"/>
</dbReference>
<dbReference type="GO" id="GO:0008312">
    <property type="term" value="F:7S RNA binding"/>
    <property type="evidence" value="ECO:0007669"/>
    <property type="project" value="InterPro"/>
</dbReference>
<feature type="binding site" evidence="9">
    <location>
        <begin position="247"/>
        <end position="250"/>
    </location>
    <ligand>
        <name>GTP</name>
        <dbReference type="ChEBI" id="CHEBI:37565"/>
    </ligand>
</feature>
<dbReference type="InterPro" id="IPR000897">
    <property type="entry name" value="SRP54_GTPase_dom"/>
</dbReference>
<dbReference type="AlphaFoldDB" id="A0A948W768"/>
<keyword evidence="3 9" id="KW-0378">Hydrolase</keyword>
<dbReference type="InterPro" id="IPR022941">
    <property type="entry name" value="SRP54"/>
</dbReference>
<dbReference type="InterPro" id="IPR013822">
    <property type="entry name" value="Signal_recog_particl_SRP54_hlx"/>
</dbReference>
<dbReference type="SMART" id="SM00962">
    <property type="entry name" value="SRP54"/>
    <property type="match status" value="1"/>
</dbReference>
<comment type="subcellular location">
    <subcellularLocation>
        <location evidence="9">Cytoplasm</location>
    </subcellularLocation>
    <text evidence="9">The SRP-RNC complex is targeted to the cytoplasmic membrane.</text>
</comment>
<gene>
    <name evidence="9 11" type="primary">ffh</name>
    <name evidence="11" type="ORF">KJ970_10440</name>
</gene>
<evidence type="ECO:0000259" key="10">
    <source>
        <dbReference type="PROSITE" id="PS00300"/>
    </source>
</evidence>
<keyword evidence="6 9" id="KW-0733">Signal recognition particle</keyword>
<dbReference type="Pfam" id="PF02881">
    <property type="entry name" value="SRP54_N"/>
    <property type="match status" value="1"/>
</dbReference>
<evidence type="ECO:0000313" key="12">
    <source>
        <dbReference type="Proteomes" id="UP000777784"/>
    </source>
</evidence>
<dbReference type="PANTHER" id="PTHR11564">
    <property type="entry name" value="SIGNAL RECOGNITION PARTICLE 54K PROTEIN SRP54"/>
    <property type="match status" value="1"/>
</dbReference>
<evidence type="ECO:0000256" key="1">
    <source>
        <dbReference type="ARBA" id="ARBA00005450"/>
    </source>
</evidence>
<dbReference type="HAMAP" id="MF_00306">
    <property type="entry name" value="SRP54"/>
    <property type="match status" value="1"/>
</dbReference>
<dbReference type="InterPro" id="IPR027417">
    <property type="entry name" value="P-loop_NTPase"/>
</dbReference>
<reference evidence="11" key="1">
    <citation type="submission" date="2021-05" db="EMBL/GenBank/DDBJ databases">
        <title>Energy efficiency and biological interactions define the core microbiome of deep oligotrophic groundwater.</title>
        <authorList>
            <person name="Mehrshad M."/>
            <person name="Lopez-Fernandez M."/>
            <person name="Bell E."/>
            <person name="Bernier-Latmani R."/>
            <person name="Bertilsson S."/>
            <person name="Dopson M."/>
        </authorList>
    </citation>
    <scope>NUCLEOTIDE SEQUENCE</scope>
    <source>
        <strain evidence="11">Modern_marine.mb.64</strain>
    </source>
</reference>
<dbReference type="InterPro" id="IPR004125">
    <property type="entry name" value="Signal_recog_particle_SRP54_M"/>
</dbReference>
<comment type="catalytic activity">
    <reaction evidence="8 9">
        <text>GTP + H2O = GDP + phosphate + H(+)</text>
        <dbReference type="Rhea" id="RHEA:19669"/>
        <dbReference type="ChEBI" id="CHEBI:15377"/>
        <dbReference type="ChEBI" id="CHEBI:15378"/>
        <dbReference type="ChEBI" id="CHEBI:37565"/>
        <dbReference type="ChEBI" id="CHEBI:43474"/>
        <dbReference type="ChEBI" id="CHEBI:58189"/>
        <dbReference type="EC" id="3.6.5.4"/>
    </reaction>
</comment>
<feature type="domain" description="SRP54-type proteins GTP-binding" evidence="10">
    <location>
        <begin position="268"/>
        <end position="281"/>
    </location>
</feature>
<dbReference type="EC" id="3.6.5.4" evidence="9"/>
<dbReference type="Proteomes" id="UP000777784">
    <property type="component" value="Unassembled WGS sequence"/>
</dbReference>
<evidence type="ECO:0000256" key="9">
    <source>
        <dbReference type="HAMAP-Rule" id="MF_00306"/>
    </source>
</evidence>
<dbReference type="GO" id="GO:0005525">
    <property type="term" value="F:GTP binding"/>
    <property type="evidence" value="ECO:0007669"/>
    <property type="project" value="UniProtKB-UniRule"/>
</dbReference>
<evidence type="ECO:0000313" key="11">
    <source>
        <dbReference type="EMBL" id="MBU2691331.1"/>
    </source>
</evidence>
<keyword evidence="7 9" id="KW-0687">Ribonucleoprotein</keyword>
<dbReference type="InterPro" id="IPR003593">
    <property type="entry name" value="AAA+_ATPase"/>
</dbReference>
<dbReference type="EMBL" id="JAHJDP010000056">
    <property type="protein sequence ID" value="MBU2691331.1"/>
    <property type="molecule type" value="Genomic_DNA"/>
</dbReference>
<dbReference type="SMART" id="SM00382">
    <property type="entry name" value="AAA"/>
    <property type="match status" value="1"/>
</dbReference>
<proteinExistence type="inferred from homology"/>
<feature type="binding site" evidence="9">
    <location>
        <begin position="189"/>
        <end position="193"/>
    </location>
    <ligand>
        <name>GTP</name>
        <dbReference type="ChEBI" id="CHEBI:37565"/>
    </ligand>
</feature>
<evidence type="ECO:0000256" key="5">
    <source>
        <dbReference type="ARBA" id="ARBA00023134"/>
    </source>
</evidence>
<dbReference type="SUPFAM" id="SSF47446">
    <property type="entry name" value="Signal peptide-binding domain"/>
    <property type="match status" value="1"/>
</dbReference>
<dbReference type="NCBIfam" id="TIGR00959">
    <property type="entry name" value="ffh"/>
    <property type="match status" value="1"/>
</dbReference>
<keyword evidence="2 9" id="KW-0547">Nucleotide-binding</keyword>
<dbReference type="Pfam" id="PF00448">
    <property type="entry name" value="SRP54"/>
    <property type="match status" value="1"/>
</dbReference>
<keyword evidence="9" id="KW-0963">Cytoplasm</keyword>
<sequence length="444" mass="49046">MFEQLSERLDGIFARLKGHGKLTPDNVRDSLRDVRRALLEADVNFKVAKELIARVETVAAGQEVLKSLTPGAQVVKVVHDTLIGILGSSTAGLPDAKFPPRRILMVGLQGSGKTTTTAKLSAWLRRQKRIPAMAACDLQRPAAIDQLEILGKELDLRVYVDRNSKDPVKVARDAVTWARQEGVDDLLIDTAGRLQVDEELMEQLVSVRDAVSPDSILLVVDGMTGQEAVSVAQSFHQKLTLQGTILTKMDGDARGGAALSIRHVTGVPILYMGVGEKTSALEVFHPDRMASRILGMGDVLTLVERAQSVVDQDQALKLQEKLKHQAFTLEDFMDQIRQVRKMGPLEDIMKMIPGMGGKALKGVQIDPKELGRVEAMIRSMTPAERRRPEIINGSRRKRIAKGSGTTVQMLNRLLKDFDQMRKMMGQMAKGKGFGGFNMMRARRR</sequence>
<dbReference type="GO" id="GO:0003924">
    <property type="term" value="F:GTPase activity"/>
    <property type="evidence" value="ECO:0007669"/>
    <property type="project" value="UniProtKB-UniRule"/>
</dbReference>
<keyword evidence="5 9" id="KW-0342">GTP-binding</keyword>
<accession>A0A948W768</accession>
<evidence type="ECO:0000256" key="3">
    <source>
        <dbReference type="ARBA" id="ARBA00022801"/>
    </source>
</evidence>
<evidence type="ECO:0000256" key="4">
    <source>
        <dbReference type="ARBA" id="ARBA00022884"/>
    </source>
</evidence>
<evidence type="ECO:0000256" key="6">
    <source>
        <dbReference type="ARBA" id="ARBA00023135"/>
    </source>
</evidence>
<dbReference type="PANTHER" id="PTHR11564:SF5">
    <property type="entry name" value="SIGNAL RECOGNITION PARTICLE SUBUNIT SRP54"/>
    <property type="match status" value="1"/>
</dbReference>
<comment type="function">
    <text evidence="9">Involved in targeting and insertion of nascent membrane proteins into the cytoplasmic membrane. Binds to the hydrophobic signal sequence of the ribosome-nascent chain (RNC) as it emerges from the ribosomes. The SRP-RNC complex is then targeted to the cytoplasmic membrane where it interacts with the SRP receptor FtsY.</text>
</comment>
<comment type="subunit">
    <text evidence="9">Part of the signal recognition particle protein translocation system, which is composed of SRP and FtsY.</text>
</comment>
<dbReference type="SUPFAM" id="SSF52540">
    <property type="entry name" value="P-loop containing nucleoside triphosphate hydrolases"/>
    <property type="match status" value="1"/>
</dbReference>
<keyword evidence="4 9" id="KW-0694">RNA-binding</keyword>
<comment type="caution">
    <text evidence="11">The sequence shown here is derived from an EMBL/GenBank/DDBJ whole genome shotgun (WGS) entry which is preliminary data.</text>
</comment>
<protein>
    <recommendedName>
        <fullName evidence="9">Signal recognition particle protein</fullName>
        <ecNumber evidence="9">3.6.5.4</ecNumber>
    </recommendedName>
    <alternativeName>
        <fullName evidence="9">Fifty-four homolog</fullName>
    </alternativeName>
</protein>
<evidence type="ECO:0000256" key="2">
    <source>
        <dbReference type="ARBA" id="ARBA00022741"/>
    </source>
</evidence>
<name>A0A948W768_UNCEI</name>
<feature type="binding site" evidence="9">
    <location>
        <begin position="107"/>
        <end position="114"/>
    </location>
    <ligand>
        <name>GTP</name>
        <dbReference type="ChEBI" id="CHEBI:37565"/>
    </ligand>
</feature>
<dbReference type="GO" id="GO:0048500">
    <property type="term" value="C:signal recognition particle"/>
    <property type="evidence" value="ECO:0007669"/>
    <property type="project" value="UniProtKB-UniRule"/>
</dbReference>
<dbReference type="InterPro" id="IPR036891">
    <property type="entry name" value="Signal_recog_part_SRP54_M_sf"/>
</dbReference>
<dbReference type="PROSITE" id="PS00300">
    <property type="entry name" value="SRP54"/>
    <property type="match status" value="1"/>
</dbReference>
<dbReference type="InterPro" id="IPR004780">
    <property type="entry name" value="SRP"/>
</dbReference>
<evidence type="ECO:0000256" key="7">
    <source>
        <dbReference type="ARBA" id="ARBA00023274"/>
    </source>
</evidence>
<dbReference type="CDD" id="cd18539">
    <property type="entry name" value="SRP_G"/>
    <property type="match status" value="1"/>
</dbReference>